<feature type="compositionally biased region" description="Acidic residues" evidence="1">
    <location>
        <begin position="730"/>
        <end position="747"/>
    </location>
</feature>
<organism evidence="3 4">
    <name type="scientific">Callosobruchus maculatus</name>
    <name type="common">Southern cowpea weevil</name>
    <name type="synonym">Pulse bruchid</name>
    <dbReference type="NCBI Taxonomy" id="64391"/>
    <lineage>
        <taxon>Eukaryota</taxon>
        <taxon>Metazoa</taxon>
        <taxon>Ecdysozoa</taxon>
        <taxon>Arthropoda</taxon>
        <taxon>Hexapoda</taxon>
        <taxon>Insecta</taxon>
        <taxon>Pterygota</taxon>
        <taxon>Neoptera</taxon>
        <taxon>Endopterygota</taxon>
        <taxon>Coleoptera</taxon>
        <taxon>Polyphaga</taxon>
        <taxon>Cucujiformia</taxon>
        <taxon>Chrysomeloidea</taxon>
        <taxon>Chrysomelidae</taxon>
        <taxon>Bruchinae</taxon>
        <taxon>Bruchini</taxon>
        <taxon>Callosobruchus</taxon>
    </lineage>
</organism>
<feature type="region of interest" description="Disordered" evidence="1">
    <location>
        <begin position="134"/>
        <end position="177"/>
    </location>
</feature>
<evidence type="ECO:0000256" key="1">
    <source>
        <dbReference type="SAM" id="MobiDB-lite"/>
    </source>
</evidence>
<keyword evidence="2" id="KW-1133">Transmembrane helix</keyword>
<gene>
    <name evidence="3" type="ORF">CALMAC_LOCUS19343</name>
</gene>
<dbReference type="PANTHER" id="PTHR33480">
    <property type="entry name" value="SET DOMAIN-CONTAINING PROTEIN-RELATED"/>
    <property type="match status" value="1"/>
</dbReference>
<feature type="compositionally biased region" description="Basic residues" evidence="1">
    <location>
        <begin position="785"/>
        <end position="804"/>
    </location>
</feature>
<dbReference type="PANTHER" id="PTHR33480:SF1">
    <property type="entry name" value="TYR RECOMBINASE DOMAIN-CONTAINING PROTEIN"/>
    <property type="match status" value="1"/>
</dbReference>
<sequence length="873" mass="100629">MYRLVHQPLILLIKNMICTSVLTCCLWTCIIVIQYVIISGSAEYHLDIEDIKMNVAYNSTPILKKLSPRQTPLLHIQGDISSDPKHIMDYVSDEYTPTETSVLPNTEHALTISSNGNYATNESQKLNMVDTKENSEFHDSGNHSTYEAETENSNNITDSSKESLNMTIPKGTRPLDERQLFVPSSKNADGTKRAKQYFCPYCKQLQTKFARHLETKHKDEDAVKQFRALPKKNIKRACLIEKIRKYGNFLHNTDPSLNTGVLITCRRPQAKYDYTTKDFVACSHCKGVFSKKTLRVHHTKCNPKHTKGKRGQVKAGRRLMGFCHPEANETMQRDILPSLKDDEVGSLIKYDELIILFGNKQCNKYTQRHQHDMIRNRLRLLARFLLAAQQIRNTITDLASIYHPKFYRVAVEAVRICGNYDPIEGMFKTPFNALSLGSLLKKCAVVNKSRCIEQELDDSRQQMEKFFEIFEDDFPITINKKCLEDQMTARRMKKVALPSKEDIKKLYVHVKTICEKSVSILKEAFNRDAWIKLGQATLIFLMLFNRRRAGEIERLLVENYESRETLDDTLNSDIYKKLSNSAQVQASQFLRLMIRGKLGRNVPVLLHNFLVDYVDTLMKYRKRAGVKSTNKFVFAVPYANKHQKEYIRACPLMRKFSKECGAAVPDTLRGTTLRKHVATYTAMLRLEDTQVDFLCNYMGHHKDIHKNIYRVPNGVADMTEVSRLLQAAIGEDDESGNENEDDEDEPEIGSQPNTPTQHMETTEDIGTLSSEEEDDQESSSGTKRQTVKKPRKSSPRGKIKRRKWSEKEKTLIKDHFGEPSLLKKLPATSECREFIANHDVLRGRTAQQLKTWIDNQRKAKSRKADYRKKKYYF</sequence>
<keyword evidence="2" id="KW-0812">Transmembrane</keyword>
<protein>
    <submittedName>
        <fullName evidence="3">Uncharacterized protein</fullName>
    </submittedName>
</protein>
<feature type="transmembrane region" description="Helical" evidence="2">
    <location>
        <begin position="12"/>
        <end position="37"/>
    </location>
</feature>
<accession>A0A653DPN7</accession>
<keyword evidence="2" id="KW-0472">Membrane</keyword>
<evidence type="ECO:0000256" key="2">
    <source>
        <dbReference type="SAM" id="Phobius"/>
    </source>
</evidence>
<dbReference type="OrthoDB" id="6782351at2759"/>
<dbReference type="AlphaFoldDB" id="A0A653DPN7"/>
<evidence type="ECO:0000313" key="3">
    <source>
        <dbReference type="EMBL" id="VEN62171.1"/>
    </source>
</evidence>
<keyword evidence="4" id="KW-1185">Reference proteome</keyword>
<reference evidence="3 4" key="1">
    <citation type="submission" date="2019-01" db="EMBL/GenBank/DDBJ databases">
        <authorList>
            <person name="Sayadi A."/>
        </authorList>
    </citation>
    <scope>NUCLEOTIDE SEQUENCE [LARGE SCALE GENOMIC DNA]</scope>
</reference>
<evidence type="ECO:0000313" key="4">
    <source>
        <dbReference type="Proteomes" id="UP000410492"/>
    </source>
</evidence>
<proteinExistence type="predicted"/>
<dbReference type="Proteomes" id="UP000410492">
    <property type="component" value="Unassembled WGS sequence"/>
</dbReference>
<feature type="compositionally biased region" description="Polar residues" evidence="1">
    <location>
        <begin position="750"/>
        <end position="759"/>
    </location>
</feature>
<dbReference type="EMBL" id="CAACVG010013594">
    <property type="protein sequence ID" value="VEN62171.1"/>
    <property type="molecule type" value="Genomic_DNA"/>
</dbReference>
<feature type="region of interest" description="Disordered" evidence="1">
    <location>
        <begin position="729"/>
        <end position="812"/>
    </location>
</feature>
<feature type="compositionally biased region" description="Polar residues" evidence="1">
    <location>
        <begin position="142"/>
        <end position="166"/>
    </location>
</feature>
<name>A0A653DPN7_CALMS</name>